<feature type="transmembrane region" description="Helical" evidence="13">
    <location>
        <begin position="12"/>
        <end position="30"/>
    </location>
</feature>
<keyword evidence="5" id="KW-0349">Heme</keyword>
<dbReference type="GO" id="GO:0070069">
    <property type="term" value="C:cytochrome complex"/>
    <property type="evidence" value="ECO:0007669"/>
    <property type="project" value="InterPro"/>
</dbReference>
<dbReference type="GO" id="GO:0019646">
    <property type="term" value="P:aerobic electron transport chain"/>
    <property type="evidence" value="ECO:0007669"/>
    <property type="project" value="InterPro"/>
</dbReference>
<keyword evidence="9 13" id="KW-1133">Transmembrane helix</keyword>
<proteinExistence type="inferred from homology"/>
<dbReference type="GO" id="GO:0005886">
    <property type="term" value="C:plasma membrane"/>
    <property type="evidence" value="ECO:0007669"/>
    <property type="project" value="UniProtKB-SubCell"/>
</dbReference>
<evidence type="ECO:0000256" key="3">
    <source>
        <dbReference type="ARBA" id="ARBA00022448"/>
    </source>
</evidence>
<evidence type="ECO:0000256" key="6">
    <source>
        <dbReference type="ARBA" id="ARBA00022692"/>
    </source>
</evidence>
<dbReference type="GO" id="GO:0046872">
    <property type="term" value="F:metal ion binding"/>
    <property type="evidence" value="ECO:0007669"/>
    <property type="project" value="UniProtKB-KW"/>
</dbReference>
<evidence type="ECO:0000256" key="2">
    <source>
        <dbReference type="ARBA" id="ARBA00009819"/>
    </source>
</evidence>
<evidence type="ECO:0000313" key="14">
    <source>
        <dbReference type="EMBL" id="QPJ63259.1"/>
    </source>
</evidence>
<keyword evidence="4" id="KW-1003">Cell membrane</keyword>
<dbReference type="Pfam" id="PF01654">
    <property type="entry name" value="Cyt_bd_oxida_I"/>
    <property type="match status" value="1"/>
</dbReference>
<feature type="transmembrane region" description="Helical" evidence="13">
    <location>
        <begin position="617"/>
        <end position="635"/>
    </location>
</feature>
<feature type="transmembrane region" description="Helical" evidence="13">
    <location>
        <begin position="314"/>
        <end position="337"/>
    </location>
</feature>
<evidence type="ECO:0000256" key="7">
    <source>
        <dbReference type="ARBA" id="ARBA00022723"/>
    </source>
</evidence>
<evidence type="ECO:0000256" key="9">
    <source>
        <dbReference type="ARBA" id="ARBA00022989"/>
    </source>
</evidence>
<dbReference type="AlphaFoldDB" id="A0A7T0G1B1"/>
<feature type="transmembrane region" description="Helical" evidence="13">
    <location>
        <begin position="245"/>
        <end position="264"/>
    </location>
</feature>
<feature type="transmembrane region" description="Helical" evidence="13">
    <location>
        <begin position="492"/>
        <end position="514"/>
    </location>
</feature>
<evidence type="ECO:0000256" key="11">
    <source>
        <dbReference type="ARBA" id="ARBA00023136"/>
    </source>
</evidence>
<evidence type="ECO:0000256" key="12">
    <source>
        <dbReference type="SAM" id="MobiDB-lite"/>
    </source>
</evidence>
<evidence type="ECO:0000256" key="5">
    <source>
        <dbReference type="ARBA" id="ARBA00022617"/>
    </source>
</evidence>
<reference evidence="14 15" key="1">
    <citation type="submission" date="2020-02" db="EMBL/GenBank/DDBJ databases">
        <title>Genomic and physiological characterization of two novel Nitrospinaceae genera.</title>
        <authorList>
            <person name="Mueller A.J."/>
            <person name="Jung M.-Y."/>
            <person name="Strachan C.R."/>
            <person name="Herbold C.W."/>
            <person name="Kirkegaard R.H."/>
            <person name="Daims H."/>
        </authorList>
    </citation>
    <scope>NUCLEOTIDE SEQUENCE [LARGE SCALE GENOMIC DNA]</scope>
    <source>
        <strain evidence="14">EB</strain>
    </source>
</reference>
<evidence type="ECO:0000256" key="10">
    <source>
        <dbReference type="ARBA" id="ARBA00023004"/>
    </source>
</evidence>
<feature type="transmembrane region" description="Helical" evidence="13">
    <location>
        <begin position="448"/>
        <end position="472"/>
    </location>
</feature>
<comment type="similarity">
    <text evidence="2">Belongs to the cytochrome ubiquinol oxidase subunit 1 family.</text>
</comment>
<feature type="compositionally biased region" description="Acidic residues" evidence="12">
    <location>
        <begin position="54"/>
        <end position="94"/>
    </location>
</feature>
<protein>
    <submittedName>
        <fullName evidence="14">Uncharacterized protein</fullName>
    </submittedName>
</protein>
<comment type="subcellular location">
    <subcellularLocation>
        <location evidence="1">Cell membrane</location>
        <topology evidence="1">Multi-pass membrane protein</topology>
    </subcellularLocation>
</comment>
<accession>A0A7T0G1B1</accession>
<evidence type="ECO:0000256" key="8">
    <source>
        <dbReference type="ARBA" id="ARBA00022982"/>
    </source>
</evidence>
<sequence length="708" mass="79263">METSASPQKKFNFLLTTIVWVLALAVFAWGPGTSALQSLTGGSFNIGISSAYAQEDEDEEYEDDEDEDDEDEDDEEGDGEGDEEGGEEGEEEPDLSYLTDIGLAKDVKAPQFSNEDIDGWSNRKATWFAAQMHILFASFILGCPMFVVIMEVMGARRTRGVRASIILANTFLAVLIGVTIGIIGEIIVDIHHGVLFGMWACAFAALTVSFLNFFHKCIGILPSIAIGAVVGTAMCFPTINVEHVHLNQIICAIINGAVGGLLANKIMFAEADFKFERLAHEITKVIGICYSFTALTGGLFLFIMMVAYKDFISYLVTAFPVLFMIGYPTLFILETIIMYIYVYSWDPLNKSNKKGRHIVLGVILNILGLSLLCALDGPATFMQTPPKPYADMFTAMTEWDRLTNMTWMPLNYHRLVGNGTFGGFMVGVIAAYMYLWSTDKKEKEYYDWMGYVGNAIGVIIMIPLPAMGYIFVREIYQYDATIGMYIMSDRESMFMLVQGLLIGTMFTASNVYMWVSMKRIENAQRFFPAMKLGFILIVCAATIWFTPRRFFATMMPEPGMNEAMVLPDNLAFLALMVSKNTAAFALVGVTLINYIFYTISTKTGKISWGKINPLGPYILIFMGFTDIWLMSWMGVIRELSRMNFHIYKVFRDVTPEKYAPTLAESGQFVTFIVWTFFIIMTAIIWLGIKYPKGKKKEVPASAAPQMAE</sequence>
<feature type="region of interest" description="Disordered" evidence="12">
    <location>
        <begin position="52"/>
        <end position="94"/>
    </location>
</feature>
<keyword evidence="3" id="KW-0813">Transport</keyword>
<name>A0A7T0G1B1_9BACT</name>
<keyword evidence="10" id="KW-0408">Iron</keyword>
<feature type="transmembrane region" description="Helical" evidence="13">
    <location>
        <begin position="570"/>
        <end position="596"/>
    </location>
</feature>
<evidence type="ECO:0000256" key="4">
    <source>
        <dbReference type="ARBA" id="ARBA00022475"/>
    </source>
</evidence>
<dbReference type="Proteomes" id="UP000594688">
    <property type="component" value="Chromosome"/>
</dbReference>
<evidence type="ECO:0000313" key="15">
    <source>
        <dbReference type="Proteomes" id="UP000594688"/>
    </source>
</evidence>
<feature type="transmembrane region" description="Helical" evidence="13">
    <location>
        <begin position="415"/>
        <end position="436"/>
    </location>
</feature>
<dbReference type="InterPro" id="IPR002585">
    <property type="entry name" value="Cyt-d_ubiquinol_oxidase_su_1"/>
</dbReference>
<feature type="transmembrane region" description="Helical" evidence="13">
    <location>
        <begin position="526"/>
        <end position="546"/>
    </location>
</feature>
<feature type="transmembrane region" description="Helical" evidence="13">
    <location>
        <begin position="130"/>
        <end position="153"/>
    </location>
</feature>
<dbReference type="KEGG" id="nli:G3M70_15810"/>
<feature type="transmembrane region" description="Helical" evidence="13">
    <location>
        <begin position="165"/>
        <end position="188"/>
    </location>
</feature>
<dbReference type="EMBL" id="CP048685">
    <property type="protein sequence ID" value="QPJ63259.1"/>
    <property type="molecule type" value="Genomic_DNA"/>
</dbReference>
<evidence type="ECO:0000256" key="1">
    <source>
        <dbReference type="ARBA" id="ARBA00004651"/>
    </source>
</evidence>
<keyword evidence="6 13" id="KW-0812">Transmembrane</keyword>
<gene>
    <name evidence="14" type="ORF">G3M70_15810</name>
</gene>
<feature type="transmembrane region" description="Helical" evidence="13">
    <location>
        <begin position="668"/>
        <end position="688"/>
    </location>
</feature>
<feature type="transmembrane region" description="Helical" evidence="13">
    <location>
        <begin position="358"/>
        <end position="379"/>
    </location>
</feature>
<dbReference type="GO" id="GO:0009055">
    <property type="term" value="F:electron transfer activity"/>
    <property type="evidence" value="ECO:0007669"/>
    <property type="project" value="InterPro"/>
</dbReference>
<organism evidence="14 15">
    <name type="scientific">Candidatus Nitronauta litoralis</name>
    <dbReference type="NCBI Taxonomy" id="2705533"/>
    <lineage>
        <taxon>Bacteria</taxon>
        <taxon>Pseudomonadati</taxon>
        <taxon>Nitrospinota/Tectimicrobiota group</taxon>
        <taxon>Nitrospinota</taxon>
        <taxon>Nitrospinia</taxon>
        <taxon>Nitrospinales</taxon>
        <taxon>Nitrospinaceae</taxon>
        <taxon>Candidatus Nitronauta</taxon>
    </lineage>
</organism>
<feature type="transmembrane region" description="Helical" evidence="13">
    <location>
        <begin position="285"/>
        <end position="308"/>
    </location>
</feature>
<keyword evidence="8" id="KW-0249">Electron transport</keyword>
<feature type="transmembrane region" description="Helical" evidence="13">
    <location>
        <begin position="194"/>
        <end position="213"/>
    </location>
</feature>
<keyword evidence="7" id="KW-0479">Metal-binding</keyword>
<feature type="transmembrane region" description="Helical" evidence="13">
    <location>
        <begin position="220"/>
        <end position="239"/>
    </location>
</feature>
<keyword evidence="11 13" id="KW-0472">Membrane</keyword>
<evidence type="ECO:0000256" key="13">
    <source>
        <dbReference type="SAM" id="Phobius"/>
    </source>
</evidence>